<gene>
    <name evidence="1" type="ORF">LSALG_LOCUS29643</name>
</gene>
<name>A0AA35ZEW0_LACSI</name>
<proteinExistence type="predicted"/>
<keyword evidence="2" id="KW-1185">Reference proteome</keyword>
<evidence type="ECO:0008006" key="3">
    <source>
        <dbReference type="Google" id="ProtNLM"/>
    </source>
</evidence>
<dbReference type="AlphaFoldDB" id="A0AA35ZEW0"/>
<dbReference type="PANTHER" id="PTHR22930:SF268">
    <property type="entry name" value="NUCLEASE HARBI1"/>
    <property type="match status" value="1"/>
</dbReference>
<protein>
    <recommendedName>
        <fullName evidence="3">DDE Tnp4 domain-containing protein</fullName>
    </recommendedName>
</protein>
<dbReference type="Proteomes" id="UP001177003">
    <property type="component" value="Chromosome 6"/>
</dbReference>
<organism evidence="1 2">
    <name type="scientific">Lactuca saligna</name>
    <name type="common">Willowleaf lettuce</name>
    <dbReference type="NCBI Taxonomy" id="75948"/>
    <lineage>
        <taxon>Eukaryota</taxon>
        <taxon>Viridiplantae</taxon>
        <taxon>Streptophyta</taxon>
        <taxon>Embryophyta</taxon>
        <taxon>Tracheophyta</taxon>
        <taxon>Spermatophyta</taxon>
        <taxon>Magnoliopsida</taxon>
        <taxon>eudicotyledons</taxon>
        <taxon>Gunneridae</taxon>
        <taxon>Pentapetalae</taxon>
        <taxon>asterids</taxon>
        <taxon>campanulids</taxon>
        <taxon>Asterales</taxon>
        <taxon>Asteraceae</taxon>
        <taxon>Cichorioideae</taxon>
        <taxon>Cichorieae</taxon>
        <taxon>Lactucinae</taxon>
        <taxon>Lactuca</taxon>
    </lineage>
</organism>
<accession>A0AA35ZEW0</accession>
<dbReference type="EMBL" id="OX465082">
    <property type="protein sequence ID" value="CAI9290452.1"/>
    <property type="molecule type" value="Genomic_DNA"/>
</dbReference>
<evidence type="ECO:0000313" key="1">
    <source>
        <dbReference type="EMBL" id="CAI9290452.1"/>
    </source>
</evidence>
<sequence>MMVVFELLNACPLKSMLQDVCTLWEMILEINLSLGCCSKSTTSKCFHGFLQESISLESRYIQQPKGDVVQKEIQDKKRFYPYFKNCIWAIDGSHVRVKVPNKDAPRYRGRKGYPTVIMIKEEQVGKKEQTKWTNWMDYCFIQDLLTQQDNGNKISRTFISQAYTNMLIEVGEEVWANLINSKPGGNFIEDQKNHKLQ</sequence>
<dbReference type="PANTHER" id="PTHR22930">
    <property type="match status" value="1"/>
</dbReference>
<evidence type="ECO:0000313" key="2">
    <source>
        <dbReference type="Proteomes" id="UP001177003"/>
    </source>
</evidence>
<reference evidence="1" key="1">
    <citation type="submission" date="2023-04" db="EMBL/GenBank/DDBJ databases">
        <authorList>
            <person name="Vijverberg K."/>
            <person name="Xiong W."/>
            <person name="Schranz E."/>
        </authorList>
    </citation>
    <scope>NUCLEOTIDE SEQUENCE</scope>
</reference>
<dbReference type="InterPro" id="IPR045249">
    <property type="entry name" value="HARBI1-like"/>
</dbReference>